<evidence type="ECO:0000313" key="1">
    <source>
        <dbReference type="EMBL" id="PCH44822.1"/>
    </source>
</evidence>
<dbReference type="Proteomes" id="UP000218811">
    <property type="component" value="Unassembled WGS sequence"/>
</dbReference>
<organism evidence="1 2">
    <name type="scientific">Wolfiporia cocos (strain MD-104)</name>
    <name type="common">Brown rot fungus</name>
    <dbReference type="NCBI Taxonomy" id="742152"/>
    <lineage>
        <taxon>Eukaryota</taxon>
        <taxon>Fungi</taxon>
        <taxon>Dikarya</taxon>
        <taxon>Basidiomycota</taxon>
        <taxon>Agaricomycotina</taxon>
        <taxon>Agaricomycetes</taxon>
        <taxon>Polyporales</taxon>
        <taxon>Phaeolaceae</taxon>
        <taxon>Wolfiporia</taxon>
    </lineage>
</organism>
<feature type="non-terminal residue" evidence="1">
    <location>
        <position position="118"/>
    </location>
</feature>
<accession>A0A2H3JRP3</accession>
<reference evidence="1 2" key="1">
    <citation type="journal article" date="2012" name="Science">
        <title>The Paleozoic origin of enzymatic lignin decomposition reconstructed from 31 fungal genomes.</title>
        <authorList>
            <person name="Floudas D."/>
            <person name="Binder M."/>
            <person name="Riley R."/>
            <person name="Barry K."/>
            <person name="Blanchette R.A."/>
            <person name="Henrissat B."/>
            <person name="Martinez A.T."/>
            <person name="Otillar R."/>
            <person name="Spatafora J.W."/>
            <person name="Yadav J.S."/>
            <person name="Aerts A."/>
            <person name="Benoit I."/>
            <person name="Boyd A."/>
            <person name="Carlson A."/>
            <person name="Copeland A."/>
            <person name="Coutinho P.M."/>
            <person name="de Vries R.P."/>
            <person name="Ferreira P."/>
            <person name="Findley K."/>
            <person name="Foster B."/>
            <person name="Gaskell J."/>
            <person name="Glotzer D."/>
            <person name="Gorecki P."/>
            <person name="Heitman J."/>
            <person name="Hesse C."/>
            <person name="Hori C."/>
            <person name="Igarashi K."/>
            <person name="Jurgens J.A."/>
            <person name="Kallen N."/>
            <person name="Kersten P."/>
            <person name="Kohler A."/>
            <person name="Kuees U."/>
            <person name="Kumar T.K.A."/>
            <person name="Kuo A."/>
            <person name="LaButti K."/>
            <person name="Larrondo L.F."/>
            <person name="Lindquist E."/>
            <person name="Ling A."/>
            <person name="Lombard V."/>
            <person name="Lucas S."/>
            <person name="Lundell T."/>
            <person name="Martin R."/>
            <person name="McLaughlin D.J."/>
            <person name="Morgenstern I."/>
            <person name="Morin E."/>
            <person name="Murat C."/>
            <person name="Nagy L.G."/>
            <person name="Nolan M."/>
            <person name="Ohm R.A."/>
            <person name="Patyshakuliyeva A."/>
            <person name="Rokas A."/>
            <person name="Ruiz-Duenas F.J."/>
            <person name="Sabat G."/>
            <person name="Salamov A."/>
            <person name="Samejima M."/>
            <person name="Schmutz J."/>
            <person name="Slot J.C."/>
            <person name="St John F."/>
            <person name="Stenlid J."/>
            <person name="Sun H."/>
            <person name="Sun S."/>
            <person name="Syed K."/>
            <person name="Tsang A."/>
            <person name="Wiebenga A."/>
            <person name="Young D."/>
            <person name="Pisabarro A."/>
            <person name="Eastwood D.C."/>
            <person name="Martin F."/>
            <person name="Cullen D."/>
            <person name="Grigoriev I.V."/>
            <person name="Hibbett D.S."/>
        </authorList>
    </citation>
    <scope>NUCLEOTIDE SEQUENCE [LARGE SCALE GENOMIC DNA]</scope>
    <source>
        <strain evidence="1 2">MD-104</strain>
    </source>
</reference>
<dbReference type="AlphaFoldDB" id="A0A2H3JRP3"/>
<sequence length="118" mass="13573">PRPSLGAVLSCTRVPFRATDGRRSEGDARLYRILITESAYLIWKLRNERVICEEGNPATPASRTEIESRWRRAINDRLATDCKMTNARKYGTKALQRALVEQTWKGTLQNEDKLPPDW</sequence>
<gene>
    <name evidence="1" type="ORF">WOLCODRAFT_51472</name>
</gene>
<keyword evidence="2" id="KW-1185">Reference proteome</keyword>
<proteinExistence type="predicted"/>
<feature type="non-terminal residue" evidence="1">
    <location>
        <position position="1"/>
    </location>
</feature>
<evidence type="ECO:0000313" key="2">
    <source>
        <dbReference type="Proteomes" id="UP000218811"/>
    </source>
</evidence>
<dbReference type="OMA" id="WHARDEV"/>
<protein>
    <submittedName>
        <fullName evidence="1">Uncharacterized protein</fullName>
    </submittedName>
</protein>
<name>A0A2H3JRP3_WOLCO</name>
<dbReference type="OrthoDB" id="3031569at2759"/>
<dbReference type="EMBL" id="KB468168">
    <property type="protein sequence ID" value="PCH44822.1"/>
    <property type="molecule type" value="Genomic_DNA"/>
</dbReference>